<dbReference type="EMBL" id="MH363708">
    <property type="protein sequence ID" value="AXC34343.1"/>
    <property type="molecule type" value="Genomic_DNA"/>
</dbReference>
<dbReference type="Proteomes" id="UP000266204">
    <property type="component" value="Segment"/>
</dbReference>
<organism evidence="2 3">
    <name type="scientific">Escherichia phage C130_2</name>
    <dbReference type="NCBI Taxonomy" id="2234093"/>
    <lineage>
        <taxon>Viruses</taxon>
        <taxon>Duplodnaviria</taxon>
        <taxon>Heunggongvirae</taxon>
        <taxon>Uroviricota</taxon>
        <taxon>Caudoviricetes</taxon>
        <taxon>Hungariovirus</taxon>
        <taxon>Hungariovirus C1302</taxon>
    </lineage>
</organism>
<evidence type="ECO:0000313" key="3">
    <source>
        <dbReference type="Proteomes" id="UP000266204"/>
    </source>
</evidence>
<gene>
    <name evidence="2" type="ORF">1302_0033</name>
</gene>
<keyword evidence="3" id="KW-1185">Reference proteome</keyword>
<sequence>MSDMSVFGQNMGVIERAGQNTLNNIQTIQQNTGLQQQNQIRAKAMQQQDQQQQQLQQFNQDWSAARGDPQKLNDLVYKYPSMISTLKERIGLQDDMQATQAGQLANGVRVAMSQGPQQVQQFIQQNAGAFQALNIDPQDAWEQYQTDQQGFEQAVHAVQLSSMGTKDQLDYANEVERNRLTARSQDIQAANLAMNRQFNFLRYQGQQAKQQAELAKSERERTAAQQKQAQVYGDTVDTQRDWLNGYNSQVTTLDNAIGQVNRLIPDNQKNPASKQRLQTAWEGASGLSGTIARNIPGANDEKQLVQDLKSLQGLAMSQSMAALKAASGTAAGMSEKESMAITQSLMGFDPENIQDPAAAQRAIKNFGNYLKRLRDGYEKANGGRVKEYTNNTSRYDAVMNDPKLDELGVPAQARKMLLSDPSEENKRAFKEWAGYLPEGL</sequence>
<evidence type="ECO:0000256" key="1">
    <source>
        <dbReference type="SAM" id="Coils"/>
    </source>
</evidence>
<accession>A0A384ZRS4</accession>
<evidence type="ECO:0000313" key="2">
    <source>
        <dbReference type="EMBL" id="AXC34343.1"/>
    </source>
</evidence>
<reference evidence="2 3" key="1">
    <citation type="journal article" date="2018" name="Arch. Virol.">
        <title>Complete genome sequence of C130_2, a novel myovirus infecting pathogenic Escherichia coli and Shigella strains.</title>
        <authorList>
            <person name="Svab D."/>
            <person name="Falgenhauer L."/>
            <person name="Rohde M."/>
            <person name="Chakraborty T."/>
            <person name="Toth I."/>
        </authorList>
    </citation>
    <scope>NUCLEOTIDE SEQUENCE [LARGE SCALE GENOMIC DNA]</scope>
</reference>
<keyword evidence="1" id="KW-0175">Coiled coil</keyword>
<proteinExistence type="predicted"/>
<dbReference type="Pfam" id="PF16928">
    <property type="entry name" value="Inj_translocase"/>
    <property type="match status" value="1"/>
</dbReference>
<dbReference type="InterPro" id="IPR031619">
    <property type="entry name" value="Inj_translocase"/>
</dbReference>
<name>A0A384ZRS4_9CAUD</name>
<protein>
    <submittedName>
        <fullName evidence="2">DNA transfer protein</fullName>
    </submittedName>
</protein>
<feature type="coiled-coil region" evidence="1">
    <location>
        <begin position="34"/>
        <end position="61"/>
    </location>
</feature>